<reference evidence="1" key="1">
    <citation type="submission" date="2020-11" db="EMBL/GenBank/DDBJ databases">
        <authorList>
            <consortium name="DOE Joint Genome Institute"/>
            <person name="Ahrendt S."/>
            <person name="Riley R."/>
            <person name="Andreopoulos W."/>
            <person name="Labutti K."/>
            <person name="Pangilinan J."/>
            <person name="Ruiz-Duenas F.J."/>
            <person name="Barrasa J.M."/>
            <person name="Sanchez-Garcia M."/>
            <person name="Camarero S."/>
            <person name="Miyauchi S."/>
            <person name="Serrano A."/>
            <person name="Linde D."/>
            <person name="Babiker R."/>
            <person name="Drula E."/>
            <person name="Ayuso-Fernandez I."/>
            <person name="Pacheco R."/>
            <person name="Padilla G."/>
            <person name="Ferreira P."/>
            <person name="Barriuso J."/>
            <person name="Kellner H."/>
            <person name="Castanera R."/>
            <person name="Alfaro M."/>
            <person name="Ramirez L."/>
            <person name="Pisabarro A.G."/>
            <person name="Kuo A."/>
            <person name="Tritt A."/>
            <person name="Lipzen A."/>
            <person name="He G."/>
            <person name="Yan M."/>
            <person name="Ng V."/>
            <person name="Cullen D."/>
            <person name="Martin F."/>
            <person name="Rosso M.-N."/>
            <person name="Henrissat B."/>
            <person name="Hibbett D."/>
            <person name="Martinez A.T."/>
            <person name="Grigoriev I.V."/>
        </authorList>
    </citation>
    <scope>NUCLEOTIDE SEQUENCE</scope>
    <source>
        <strain evidence="1">ATCC 90797</strain>
    </source>
</reference>
<evidence type="ECO:0000313" key="1">
    <source>
        <dbReference type="EMBL" id="KAF9491316.1"/>
    </source>
</evidence>
<organism evidence="1 2">
    <name type="scientific">Pleurotus eryngii</name>
    <name type="common">Boletus of the steppes</name>
    <dbReference type="NCBI Taxonomy" id="5323"/>
    <lineage>
        <taxon>Eukaryota</taxon>
        <taxon>Fungi</taxon>
        <taxon>Dikarya</taxon>
        <taxon>Basidiomycota</taxon>
        <taxon>Agaricomycotina</taxon>
        <taxon>Agaricomycetes</taxon>
        <taxon>Agaricomycetidae</taxon>
        <taxon>Agaricales</taxon>
        <taxon>Pleurotineae</taxon>
        <taxon>Pleurotaceae</taxon>
        <taxon>Pleurotus</taxon>
    </lineage>
</organism>
<dbReference type="EMBL" id="MU154622">
    <property type="protein sequence ID" value="KAF9491316.1"/>
    <property type="molecule type" value="Genomic_DNA"/>
</dbReference>
<protein>
    <submittedName>
        <fullName evidence="1">Uncharacterized protein</fullName>
    </submittedName>
</protein>
<keyword evidence="2" id="KW-1185">Reference proteome</keyword>
<accession>A0A9P6D3M4</accession>
<sequence>MLCKLPPEIWLSIFEYLQWPQHQLPPMVSISPYTKEIVEAILYREPRIGFSLQRTRISHLVEQFHRTITKGDGRLADGVRTFGLSRLQWRPTRTAVPLDACLTAALLLCMRNLKRLEVVYHGAILIPPIVHPSDRFISITHLCWFSDVNNAVSFAVFLGSLPSLEYMTAGGDGMGFIPLAPTALPLLRYLDNASLNFAKSVLTGRHVPHLGLATDDFEPLFPILDGDINPSVLNAMKCVESLSMTSEAIDSLTLIECASMFREMKYLKICSEDPLETLAMLETSAARLCETKINFLELRAVCDDDVESDVESMKQLFSTIPSLKVFDFKRVNDDIKDGSYRFRRDKLDDGPEWIEGEHSEGQNLKCVCVCVLRGALLRKSSWPEIRPFVPRPSYSLIARSTELEAYHLVHEIWGSQYSTLIGQSDERRDYRYHIPGIATTSTQNTISSGAITYG</sequence>
<name>A0A9P6D3M4_PLEER</name>
<evidence type="ECO:0000313" key="2">
    <source>
        <dbReference type="Proteomes" id="UP000807025"/>
    </source>
</evidence>
<gene>
    <name evidence="1" type="ORF">BDN71DRAFT_1510488</name>
</gene>
<comment type="caution">
    <text evidence="1">The sequence shown here is derived from an EMBL/GenBank/DDBJ whole genome shotgun (WGS) entry which is preliminary data.</text>
</comment>
<dbReference type="AlphaFoldDB" id="A0A9P6D3M4"/>
<dbReference type="OrthoDB" id="10341124at2759"/>
<dbReference type="Proteomes" id="UP000807025">
    <property type="component" value="Unassembled WGS sequence"/>
</dbReference>
<proteinExistence type="predicted"/>